<feature type="region of interest" description="Disordered" evidence="1">
    <location>
        <begin position="151"/>
        <end position="182"/>
    </location>
</feature>
<evidence type="ECO:0000256" key="1">
    <source>
        <dbReference type="SAM" id="MobiDB-lite"/>
    </source>
</evidence>
<keyword evidence="3" id="KW-1185">Reference proteome</keyword>
<dbReference type="Proteomes" id="UP000317422">
    <property type="component" value="Unassembled WGS sequence"/>
</dbReference>
<dbReference type="OrthoDB" id="135105at2"/>
<protein>
    <submittedName>
        <fullName evidence="2">Uncharacterized protein</fullName>
    </submittedName>
</protein>
<sequence>MTQPTPPGIHNNDRDGGADTAPRLDQLRALLETAKPGEAREAVRELVQLSAPGDGGEALKLAARFTNKDKYASKLLLRLWSTARDSDGFAEHLLAPVFRHEGRTELRLSEITSLTGLRHLTMLTKLHLDWCRRITDVTEVDELTGLSGLGRLPAEHIDPPPHGDPGLAQLPSGMPRVDGTNP</sequence>
<comment type="caution">
    <text evidence="2">The sequence shown here is derived from an EMBL/GenBank/DDBJ whole genome shotgun (WGS) entry which is preliminary data.</text>
</comment>
<reference evidence="2 3" key="1">
    <citation type="submission" date="2019-06" db="EMBL/GenBank/DDBJ databases">
        <title>Sequencing the genomes of 1000 actinobacteria strains.</title>
        <authorList>
            <person name="Klenk H.-P."/>
        </authorList>
    </citation>
    <scope>NUCLEOTIDE SEQUENCE [LARGE SCALE GENOMIC DNA]</scope>
    <source>
        <strain evidence="2 3">DSM 45015</strain>
    </source>
</reference>
<evidence type="ECO:0000313" key="2">
    <source>
        <dbReference type="EMBL" id="TQN32204.1"/>
    </source>
</evidence>
<evidence type="ECO:0000313" key="3">
    <source>
        <dbReference type="Proteomes" id="UP000317422"/>
    </source>
</evidence>
<name>A0A543NK85_9ACTN</name>
<gene>
    <name evidence="2" type="ORF">FHX37_2153</name>
</gene>
<dbReference type="AlphaFoldDB" id="A0A543NK85"/>
<dbReference type="EMBL" id="VFQC01000001">
    <property type="protein sequence ID" value="TQN32204.1"/>
    <property type="molecule type" value="Genomic_DNA"/>
</dbReference>
<accession>A0A543NK85</accession>
<feature type="region of interest" description="Disordered" evidence="1">
    <location>
        <begin position="1"/>
        <end position="21"/>
    </location>
</feature>
<proteinExistence type="predicted"/>
<dbReference type="RefSeq" id="WP_141923738.1">
    <property type="nucleotide sequence ID" value="NZ_VFQC01000001.1"/>
</dbReference>
<organism evidence="2 3">
    <name type="scientific">Haloactinospora alba</name>
    <dbReference type="NCBI Taxonomy" id="405555"/>
    <lineage>
        <taxon>Bacteria</taxon>
        <taxon>Bacillati</taxon>
        <taxon>Actinomycetota</taxon>
        <taxon>Actinomycetes</taxon>
        <taxon>Streptosporangiales</taxon>
        <taxon>Nocardiopsidaceae</taxon>
        <taxon>Haloactinospora</taxon>
    </lineage>
</organism>